<proteinExistence type="predicted"/>
<dbReference type="HOGENOM" id="CLU_1130872_0_0_1"/>
<protein>
    <submittedName>
        <fullName evidence="2">Uncharacterized protein</fullName>
    </submittedName>
</protein>
<reference evidence="2" key="2">
    <citation type="submission" date="2015-06" db="UniProtKB">
        <authorList>
            <consortium name="EnsemblProtists"/>
        </authorList>
    </citation>
    <scope>IDENTIFICATION</scope>
    <source>
        <strain evidence="2">Emoy2</strain>
    </source>
</reference>
<dbReference type="Proteomes" id="UP000011713">
    <property type="component" value="Unassembled WGS sequence"/>
</dbReference>
<evidence type="ECO:0000256" key="1">
    <source>
        <dbReference type="SAM" id="MobiDB-lite"/>
    </source>
</evidence>
<reference evidence="3" key="1">
    <citation type="journal article" date="2010" name="Science">
        <title>Signatures of adaptation to obligate biotrophy in the Hyaloperonospora arabidopsidis genome.</title>
        <authorList>
            <person name="Baxter L."/>
            <person name="Tripathy S."/>
            <person name="Ishaque N."/>
            <person name="Boot N."/>
            <person name="Cabral A."/>
            <person name="Kemen E."/>
            <person name="Thines M."/>
            <person name="Ah-Fong A."/>
            <person name="Anderson R."/>
            <person name="Badejoko W."/>
            <person name="Bittner-Eddy P."/>
            <person name="Boore J.L."/>
            <person name="Chibucos M.C."/>
            <person name="Coates M."/>
            <person name="Dehal P."/>
            <person name="Delehaunty K."/>
            <person name="Dong S."/>
            <person name="Downton P."/>
            <person name="Dumas B."/>
            <person name="Fabro G."/>
            <person name="Fronick C."/>
            <person name="Fuerstenberg S.I."/>
            <person name="Fulton L."/>
            <person name="Gaulin E."/>
            <person name="Govers F."/>
            <person name="Hughes L."/>
            <person name="Humphray S."/>
            <person name="Jiang R.H."/>
            <person name="Judelson H."/>
            <person name="Kamoun S."/>
            <person name="Kyung K."/>
            <person name="Meijer H."/>
            <person name="Minx P."/>
            <person name="Morris P."/>
            <person name="Nelson J."/>
            <person name="Phuntumart V."/>
            <person name="Qutob D."/>
            <person name="Rehmany A."/>
            <person name="Rougon-Cardoso A."/>
            <person name="Ryden P."/>
            <person name="Torto-Alalibo T."/>
            <person name="Studholme D."/>
            <person name="Wang Y."/>
            <person name="Win J."/>
            <person name="Wood J."/>
            <person name="Clifton S.W."/>
            <person name="Rogers J."/>
            <person name="Van den Ackerveken G."/>
            <person name="Jones J.D."/>
            <person name="McDowell J.M."/>
            <person name="Beynon J."/>
            <person name="Tyler B.M."/>
        </authorList>
    </citation>
    <scope>NUCLEOTIDE SEQUENCE [LARGE SCALE GENOMIC DNA]</scope>
    <source>
        <strain evidence="3">Emoy2</strain>
    </source>
</reference>
<name>M4C035_HYAAE</name>
<dbReference type="AlphaFoldDB" id="M4C035"/>
<evidence type="ECO:0000313" key="3">
    <source>
        <dbReference type="Proteomes" id="UP000011713"/>
    </source>
</evidence>
<organism evidence="2 3">
    <name type="scientific">Hyaloperonospora arabidopsidis (strain Emoy2)</name>
    <name type="common">Downy mildew agent</name>
    <name type="synonym">Peronospora arabidopsidis</name>
    <dbReference type="NCBI Taxonomy" id="559515"/>
    <lineage>
        <taxon>Eukaryota</taxon>
        <taxon>Sar</taxon>
        <taxon>Stramenopiles</taxon>
        <taxon>Oomycota</taxon>
        <taxon>Peronosporomycetes</taxon>
        <taxon>Peronosporales</taxon>
        <taxon>Peronosporaceae</taxon>
        <taxon>Hyaloperonospora</taxon>
    </lineage>
</organism>
<feature type="compositionally biased region" description="Acidic residues" evidence="1">
    <location>
        <begin position="44"/>
        <end position="54"/>
    </location>
</feature>
<keyword evidence="3" id="KW-1185">Reference proteome</keyword>
<feature type="compositionally biased region" description="Basic and acidic residues" evidence="1">
    <location>
        <begin position="20"/>
        <end position="29"/>
    </location>
</feature>
<dbReference type="EnsemblProtists" id="HpaT812214">
    <property type="protein sequence ID" value="HpaP812214"/>
    <property type="gene ID" value="HpaG812214"/>
</dbReference>
<dbReference type="EMBL" id="JH598069">
    <property type="status" value="NOT_ANNOTATED_CDS"/>
    <property type="molecule type" value="Genomic_DNA"/>
</dbReference>
<dbReference type="VEuPathDB" id="FungiDB:HpaG812214"/>
<feature type="region of interest" description="Disordered" evidence="1">
    <location>
        <begin position="213"/>
        <end position="246"/>
    </location>
</feature>
<sequence>MAQELRVVRVRPPWIPGLARTEKTEGRNRRQDRRRRRTGTAAEGEFDWEGEDGKEEGKLGEVVHLTRNSDAEEETAPETRQWLINNVPQGQQGRGRGNGGAPETCEIDACANSSEYQVCEEVEIHTSRTWHLRRQANRRRNRRVSVLGYRGTRGERLVSRALLQPQHGVHRGARATQSRHLDGIAKDYPNGRGGNRRLYRTHWTNMVVSVTVPSPKGRKLCGHEPALKKQEPYITAGEEEKKDDGE</sequence>
<accession>M4C035</accession>
<feature type="compositionally biased region" description="Basic and acidic residues" evidence="1">
    <location>
        <begin position="221"/>
        <end position="231"/>
    </location>
</feature>
<feature type="region of interest" description="Disordered" evidence="1">
    <location>
        <begin position="1"/>
        <end position="54"/>
    </location>
</feature>
<evidence type="ECO:0000313" key="2">
    <source>
        <dbReference type="EnsemblProtists" id="HpaP812214"/>
    </source>
</evidence>
<dbReference type="InParanoid" id="M4C035"/>